<dbReference type="PANTHER" id="PTHR42648:SF28">
    <property type="entry name" value="TRANSPOSON-ENCODED PROTEIN WITH RIBONUCLEASE H-LIKE AND RETROVIRUS ZINC FINGER-LIKE DOMAINS"/>
    <property type="match status" value="1"/>
</dbReference>
<evidence type="ECO:0000313" key="1">
    <source>
        <dbReference type="EMBL" id="KAL3402105.1"/>
    </source>
</evidence>
<name>A0ABD2XAC8_9HYME</name>
<reference evidence="1 2" key="1">
    <citation type="journal article" date="2024" name="bioRxiv">
        <title>A reference genome for Trichogramma kaykai: A tiny desert-dwelling parasitoid wasp with competing sex-ratio distorters.</title>
        <authorList>
            <person name="Culotta J."/>
            <person name="Lindsey A.R."/>
        </authorList>
    </citation>
    <scope>NUCLEOTIDE SEQUENCE [LARGE SCALE GENOMIC DNA]</scope>
    <source>
        <strain evidence="1 2">KSX58</strain>
    </source>
</reference>
<dbReference type="PANTHER" id="PTHR42648">
    <property type="entry name" value="TRANSPOSASE, PUTATIVE-RELATED"/>
    <property type="match status" value="1"/>
</dbReference>
<evidence type="ECO:0008006" key="3">
    <source>
        <dbReference type="Google" id="ProtNLM"/>
    </source>
</evidence>
<dbReference type="EMBL" id="JBJJXI010000038">
    <property type="protein sequence ID" value="KAL3402105.1"/>
    <property type="molecule type" value="Genomic_DNA"/>
</dbReference>
<dbReference type="InterPro" id="IPR012337">
    <property type="entry name" value="RNaseH-like_sf"/>
</dbReference>
<evidence type="ECO:0000313" key="2">
    <source>
        <dbReference type="Proteomes" id="UP001627154"/>
    </source>
</evidence>
<dbReference type="SUPFAM" id="SSF53098">
    <property type="entry name" value="Ribonuclease H-like"/>
    <property type="match status" value="1"/>
</dbReference>
<sequence length="77" mass="8976">MSEESIGGGRFFVTCIDDATNYCFIYFMKHKANMFEKFKEYERAVANKFGRPIKTLNSDNGREYYFSTVYAPAKCQV</sequence>
<accession>A0ABD2XAC8</accession>
<gene>
    <name evidence="1" type="ORF">TKK_004878</name>
</gene>
<keyword evidence="2" id="KW-1185">Reference proteome</keyword>
<protein>
    <recommendedName>
        <fullName evidence="3">Integrase catalytic domain-containing protein</fullName>
    </recommendedName>
</protein>
<comment type="caution">
    <text evidence="1">The sequence shown here is derived from an EMBL/GenBank/DDBJ whole genome shotgun (WGS) entry which is preliminary data.</text>
</comment>
<dbReference type="AlphaFoldDB" id="A0ABD2XAC8"/>
<dbReference type="InterPro" id="IPR039537">
    <property type="entry name" value="Retrotran_Ty1/copia-like"/>
</dbReference>
<organism evidence="1 2">
    <name type="scientific">Trichogramma kaykai</name>
    <dbReference type="NCBI Taxonomy" id="54128"/>
    <lineage>
        <taxon>Eukaryota</taxon>
        <taxon>Metazoa</taxon>
        <taxon>Ecdysozoa</taxon>
        <taxon>Arthropoda</taxon>
        <taxon>Hexapoda</taxon>
        <taxon>Insecta</taxon>
        <taxon>Pterygota</taxon>
        <taxon>Neoptera</taxon>
        <taxon>Endopterygota</taxon>
        <taxon>Hymenoptera</taxon>
        <taxon>Apocrita</taxon>
        <taxon>Proctotrupomorpha</taxon>
        <taxon>Chalcidoidea</taxon>
        <taxon>Trichogrammatidae</taxon>
        <taxon>Trichogramma</taxon>
    </lineage>
</organism>
<dbReference type="Proteomes" id="UP001627154">
    <property type="component" value="Unassembled WGS sequence"/>
</dbReference>
<proteinExistence type="predicted"/>
<dbReference type="InterPro" id="IPR036397">
    <property type="entry name" value="RNaseH_sf"/>
</dbReference>
<dbReference type="Gene3D" id="3.30.420.10">
    <property type="entry name" value="Ribonuclease H-like superfamily/Ribonuclease H"/>
    <property type="match status" value="1"/>
</dbReference>